<keyword evidence="3 10" id="KW-0436">Ligase</keyword>
<dbReference type="GO" id="GO:0004830">
    <property type="term" value="F:tryptophan-tRNA ligase activity"/>
    <property type="evidence" value="ECO:0007669"/>
    <property type="project" value="UniProtKB-UniRule"/>
</dbReference>
<gene>
    <name evidence="11" type="primary">trpS</name>
    <name evidence="11" type="ORF">DRP53_06565</name>
</gene>
<sequence length="323" mass="36836">MRRRILSGMRTTGRLHLGNLFGALKNWVALQDDYECYFEVADLHGLTTEYQHTDLYPEWVEEMIVDWLIAGIDPQKSVILIQSKVPAHAELHLIFSMLVTVARLQRNPTIKEQARDLGLLDLINYGHLGYPVLQAADILIYKGEVVPVGEDQLPHLEITREIARRFNSLYGKVFPEPEPLLTRYPRLPGIDGKRMSKSLGNTIILDEDPESIRTKVMKMFTDPTKIRKTDPGHPDRCPVHTYHGLFTTDIDEFGISCREGRLGCVEHKEIVAQLLIDGLAPFRTKREGVKKELKGIIEDGLNRARKTAAETMAEVRRAMKLNY</sequence>
<evidence type="ECO:0000313" key="11">
    <source>
        <dbReference type="EMBL" id="RKX69946.1"/>
    </source>
</evidence>
<dbReference type="PANTHER" id="PTHR43766:SF1">
    <property type="entry name" value="TRYPTOPHAN--TRNA LIGASE, MITOCHONDRIAL"/>
    <property type="match status" value="1"/>
</dbReference>
<reference evidence="11 12" key="1">
    <citation type="submission" date="2018-06" db="EMBL/GenBank/DDBJ databases">
        <title>Extensive metabolic versatility and redundancy in microbially diverse, dynamic hydrothermal sediments.</title>
        <authorList>
            <person name="Dombrowski N."/>
            <person name="Teske A."/>
            <person name="Baker B.J."/>
        </authorList>
    </citation>
    <scope>NUCLEOTIDE SEQUENCE [LARGE SCALE GENOMIC DNA]</scope>
    <source>
        <strain evidence="11">B36_G15</strain>
    </source>
</reference>
<dbReference type="AlphaFoldDB" id="A0A660SIK4"/>
<evidence type="ECO:0000256" key="5">
    <source>
        <dbReference type="ARBA" id="ARBA00022840"/>
    </source>
</evidence>
<name>A0A660SIK4_UNCW3</name>
<evidence type="ECO:0000256" key="8">
    <source>
        <dbReference type="ARBA" id="ARBA00049929"/>
    </source>
</evidence>
<keyword evidence="7 10" id="KW-0030">Aminoacyl-tRNA synthetase</keyword>
<evidence type="ECO:0000256" key="3">
    <source>
        <dbReference type="ARBA" id="ARBA00022598"/>
    </source>
</evidence>
<dbReference type="InterPro" id="IPR050203">
    <property type="entry name" value="Trp-tRNA_synthetase"/>
</dbReference>
<dbReference type="Gene3D" id="3.40.50.620">
    <property type="entry name" value="HUPs"/>
    <property type="match status" value="1"/>
</dbReference>
<proteinExistence type="inferred from homology"/>
<evidence type="ECO:0000256" key="10">
    <source>
        <dbReference type="RuleBase" id="RU363036"/>
    </source>
</evidence>
<dbReference type="EMBL" id="QNBE01000058">
    <property type="protein sequence ID" value="RKX69946.1"/>
    <property type="molecule type" value="Genomic_DNA"/>
</dbReference>
<dbReference type="InterPro" id="IPR002306">
    <property type="entry name" value="Trp-tRNA-ligase"/>
</dbReference>
<evidence type="ECO:0000313" key="12">
    <source>
        <dbReference type="Proteomes" id="UP000268469"/>
    </source>
</evidence>
<protein>
    <recommendedName>
        <fullName evidence="2 9">Tryptophan--tRNA ligase</fullName>
        <ecNumber evidence="2 9">6.1.1.2</ecNumber>
    </recommendedName>
</protein>
<dbReference type="SUPFAM" id="SSF52374">
    <property type="entry name" value="Nucleotidylyl transferase"/>
    <property type="match status" value="1"/>
</dbReference>
<dbReference type="FunFam" id="1.10.240.10:FF:000005">
    <property type="entry name" value="Tryptophan--tRNA ligase"/>
    <property type="match status" value="1"/>
</dbReference>
<keyword evidence="5 10" id="KW-0067">ATP-binding</keyword>
<evidence type="ECO:0000256" key="1">
    <source>
        <dbReference type="ARBA" id="ARBA00005594"/>
    </source>
</evidence>
<comment type="catalytic activity">
    <reaction evidence="8">
        <text>tRNA(Trp) + L-tryptophan + ATP = L-tryptophyl-tRNA(Trp) + AMP + diphosphate + H(+)</text>
        <dbReference type="Rhea" id="RHEA:24080"/>
        <dbReference type="Rhea" id="RHEA-COMP:9671"/>
        <dbReference type="Rhea" id="RHEA-COMP:9705"/>
        <dbReference type="ChEBI" id="CHEBI:15378"/>
        <dbReference type="ChEBI" id="CHEBI:30616"/>
        <dbReference type="ChEBI" id="CHEBI:33019"/>
        <dbReference type="ChEBI" id="CHEBI:57912"/>
        <dbReference type="ChEBI" id="CHEBI:78442"/>
        <dbReference type="ChEBI" id="CHEBI:78535"/>
        <dbReference type="ChEBI" id="CHEBI:456215"/>
        <dbReference type="EC" id="6.1.1.2"/>
    </reaction>
</comment>
<keyword evidence="4 10" id="KW-0547">Nucleotide-binding</keyword>
<dbReference type="PRINTS" id="PR01039">
    <property type="entry name" value="TRNASYNTHTRP"/>
</dbReference>
<dbReference type="Gene3D" id="1.10.240.10">
    <property type="entry name" value="Tyrosyl-Transfer RNA Synthetase"/>
    <property type="match status" value="1"/>
</dbReference>
<evidence type="ECO:0000256" key="7">
    <source>
        <dbReference type="ARBA" id="ARBA00023146"/>
    </source>
</evidence>
<dbReference type="EC" id="6.1.1.2" evidence="2 9"/>
<comment type="caution">
    <text evidence="11">The sequence shown here is derived from an EMBL/GenBank/DDBJ whole genome shotgun (WGS) entry which is preliminary data.</text>
</comment>
<dbReference type="Pfam" id="PF00579">
    <property type="entry name" value="tRNA-synt_1b"/>
    <property type="match status" value="1"/>
</dbReference>
<dbReference type="GO" id="GO:0006436">
    <property type="term" value="P:tryptophanyl-tRNA aminoacylation"/>
    <property type="evidence" value="ECO:0007669"/>
    <property type="project" value="UniProtKB-UniRule"/>
</dbReference>
<evidence type="ECO:0000256" key="9">
    <source>
        <dbReference type="NCBIfam" id="TIGR00233"/>
    </source>
</evidence>
<dbReference type="InterPro" id="IPR014729">
    <property type="entry name" value="Rossmann-like_a/b/a_fold"/>
</dbReference>
<dbReference type="PANTHER" id="PTHR43766">
    <property type="entry name" value="TRYPTOPHAN--TRNA LIGASE, MITOCHONDRIAL"/>
    <property type="match status" value="1"/>
</dbReference>
<evidence type="ECO:0000256" key="4">
    <source>
        <dbReference type="ARBA" id="ARBA00022741"/>
    </source>
</evidence>
<dbReference type="GO" id="GO:0005524">
    <property type="term" value="F:ATP binding"/>
    <property type="evidence" value="ECO:0007669"/>
    <property type="project" value="UniProtKB-KW"/>
</dbReference>
<dbReference type="Proteomes" id="UP000268469">
    <property type="component" value="Unassembled WGS sequence"/>
</dbReference>
<evidence type="ECO:0000256" key="6">
    <source>
        <dbReference type="ARBA" id="ARBA00022917"/>
    </source>
</evidence>
<keyword evidence="6 10" id="KW-0648">Protein biosynthesis</keyword>
<accession>A0A660SIK4</accession>
<evidence type="ECO:0000256" key="2">
    <source>
        <dbReference type="ARBA" id="ARBA00013161"/>
    </source>
</evidence>
<dbReference type="NCBIfam" id="TIGR00233">
    <property type="entry name" value="trpS"/>
    <property type="match status" value="1"/>
</dbReference>
<dbReference type="GO" id="GO:0005829">
    <property type="term" value="C:cytosol"/>
    <property type="evidence" value="ECO:0007669"/>
    <property type="project" value="TreeGrafter"/>
</dbReference>
<comment type="similarity">
    <text evidence="1 10">Belongs to the class-I aminoacyl-tRNA synthetase family.</text>
</comment>
<organism evidence="11 12">
    <name type="scientific">candidate division WOR-3 bacterium</name>
    <dbReference type="NCBI Taxonomy" id="2052148"/>
    <lineage>
        <taxon>Bacteria</taxon>
        <taxon>Bacteria division WOR-3</taxon>
    </lineage>
</organism>
<dbReference type="CDD" id="cd00806">
    <property type="entry name" value="TrpRS_core"/>
    <property type="match status" value="1"/>
</dbReference>
<dbReference type="InterPro" id="IPR002305">
    <property type="entry name" value="aa-tRNA-synth_Ic"/>
</dbReference>